<evidence type="ECO:0000313" key="2">
    <source>
        <dbReference type="EMBL" id="KAK7853746.1"/>
    </source>
</evidence>
<sequence>MIDKSLSGGEGLIRDDKGLWVKGYARVVGCTSSVATELWALRDDISLCISLKLLVVIVELDAQLLVNLLKKDDG</sequence>
<dbReference type="InterPro" id="IPR044730">
    <property type="entry name" value="RNase_H-like_dom_plant"/>
</dbReference>
<dbReference type="PANTHER" id="PTHR47723:SF19">
    <property type="entry name" value="POLYNUCLEOTIDYL TRANSFERASE, RIBONUCLEASE H-LIKE SUPERFAMILY PROTEIN"/>
    <property type="match status" value="1"/>
</dbReference>
<dbReference type="Proteomes" id="UP000237347">
    <property type="component" value="Unassembled WGS sequence"/>
</dbReference>
<evidence type="ECO:0000259" key="1">
    <source>
        <dbReference type="Pfam" id="PF13456"/>
    </source>
</evidence>
<comment type="caution">
    <text evidence="2">The sequence shown here is derived from an EMBL/GenBank/DDBJ whole genome shotgun (WGS) entry which is preliminary data.</text>
</comment>
<dbReference type="InterPro" id="IPR053151">
    <property type="entry name" value="RNase_H-like"/>
</dbReference>
<dbReference type="CDD" id="cd06222">
    <property type="entry name" value="RNase_H_like"/>
    <property type="match status" value="1"/>
</dbReference>
<organism evidence="2 3">
    <name type="scientific">Quercus suber</name>
    <name type="common">Cork oak</name>
    <dbReference type="NCBI Taxonomy" id="58331"/>
    <lineage>
        <taxon>Eukaryota</taxon>
        <taxon>Viridiplantae</taxon>
        <taxon>Streptophyta</taxon>
        <taxon>Embryophyta</taxon>
        <taxon>Tracheophyta</taxon>
        <taxon>Spermatophyta</taxon>
        <taxon>Magnoliopsida</taxon>
        <taxon>eudicotyledons</taxon>
        <taxon>Gunneridae</taxon>
        <taxon>Pentapetalae</taxon>
        <taxon>rosids</taxon>
        <taxon>fabids</taxon>
        <taxon>Fagales</taxon>
        <taxon>Fagaceae</taxon>
        <taxon>Quercus</taxon>
    </lineage>
</organism>
<gene>
    <name evidence="2" type="ORF">CFP56_034829</name>
</gene>
<dbReference type="Pfam" id="PF13456">
    <property type="entry name" value="RVT_3"/>
    <property type="match status" value="1"/>
</dbReference>
<dbReference type="EMBL" id="PKMF04000062">
    <property type="protein sequence ID" value="KAK7853746.1"/>
    <property type="molecule type" value="Genomic_DNA"/>
</dbReference>
<dbReference type="PANTHER" id="PTHR47723">
    <property type="entry name" value="OS05G0353850 PROTEIN"/>
    <property type="match status" value="1"/>
</dbReference>
<evidence type="ECO:0000313" key="3">
    <source>
        <dbReference type="Proteomes" id="UP000237347"/>
    </source>
</evidence>
<reference evidence="2 3" key="1">
    <citation type="journal article" date="2018" name="Sci. Data">
        <title>The draft genome sequence of cork oak.</title>
        <authorList>
            <person name="Ramos A.M."/>
            <person name="Usie A."/>
            <person name="Barbosa P."/>
            <person name="Barros P.M."/>
            <person name="Capote T."/>
            <person name="Chaves I."/>
            <person name="Simoes F."/>
            <person name="Abreu I."/>
            <person name="Carrasquinho I."/>
            <person name="Faro C."/>
            <person name="Guimaraes J.B."/>
            <person name="Mendonca D."/>
            <person name="Nobrega F."/>
            <person name="Rodrigues L."/>
            <person name="Saibo N.J.M."/>
            <person name="Varela M.C."/>
            <person name="Egas C."/>
            <person name="Matos J."/>
            <person name="Miguel C.M."/>
            <person name="Oliveira M.M."/>
            <person name="Ricardo C.P."/>
            <person name="Goncalves S."/>
        </authorList>
    </citation>
    <scope>NUCLEOTIDE SEQUENCE [LARGE SCALE GENOMIC DNA]</scope>
    <source>
        <strain evidence="3">cv. HL8</strain>
    </source>
</reference>
<dbReference type="GO" id="GO:0004523">
    <property type="term" value="F:RNA-DNA hybrid ribonuclease activity"/>
    <property type="evidence" value="ECO:0007669"/>
    <property type="project" value="InterPro"/>
</dbReference>
<protein>
    <recommendedName>
        <fullName evidence="1">RNase H type-1 domain-containing protein</fullName>
    </recommendedName>
</protein>
<name>A0AAW0LTK1_QUESU</name>
<accession>A0AAW0LTK1</accession>
<proteinExistence type="predicted"/>
<dbReference type="InterPro" id="IPR002156">
    <property type="entry name" value="RNaseH_domain"/>
</dbReference>
<feature type="domain" description="RNase H type-1" evidence="1">
    <location>
        <begin position="4"/>
        <end position="71"/>
    </location>
</feature>
<dbReference type="AlphaFoldDB" id="A0AAW0LTK1"/>
<keyword evidence="3" id="KW-1185">Reference proteome</keyword>
<dbReference type="GO" id="GO:0003676">
    <property type="term" value="F:nucleic acid binding"/>
    <property type="evidence" value="ECO:0007669"/>
    <property type="project" value="InterPro"/>
</dbReference>